<feature type="compositionally biased region" description="Basic and acidic residues" evidence="1">
    <location>
        <begin position="900"/>
        <end position="928"/>
    </location>
</feature>
<evidence type="ECO:0000259" key="2">
    <source>
        <dbReference type="Pfam" id="PF25995"/>
    </source>
</evidence>
<reference evidence="3 4" key="1">
    <citation type="submission" date="2019-07" db="EMBL/GenBank/DDBJ databases">
        <title>Genome assembly of two rare yeast pathogens: Diutina rugosa and Trichomonascus ciferrii.</title>
        <authorList>
            <person name="Mixao V."/>
            <person name="Saus E."/>
            <person name="Hansen A."/>
            <person name="Lass-Flor C."/>
            <person name="Gabaldon T."/>
        </authorList>
    </citation>
    <scope>NUCLEOTIDE SEQUENCE [LARGE SCALE GENOMIC DNA]</scope>
    <source>
        <strain evidence="3 4">CBS 613</strain>
    </source>
</reference>
<feature type="compositionally biased region" description="Polar residues" evidence="1">
    <location>
        <begin position="937"/>
        <end position="947"/>
    </location>
</feature>
<evidence type="ECO:0000313" key="3">
    <source>
        <dbReference type="EMBL" id="KAA8903944.1"/>
    </source>
</evidence>
<feature type="region of interest" description="Disordered" evidence="1">
    <location>
        <begin position="1"/>
        <end position="29"/>
    </location>
</feature>
<dbReference type="GeneID" id="54780817"/>
<organism evidence="3 4">
    <name type="scientific">Diutina rugosa</name>
    <name type="common">Yeast</name>
    <name type="synonym">Candida rugosa</name>
    <dbReference type="NCBI Taxonomy" id="5481"/>
    <lineage>
        <taxon>Eukaryota</taxon>
        <taxon>Fungi</taxon>
        <taxon>Dikarya</taxon>
        <taxon>Ascomycota</taxon>
        <taxon>Saccharomycotina</taxon>
        <taxon>Pichiomycetes</taxon>
        <taxon>Debaryomycetaceae</taxon>
        <taxon>Diutina</taxon>
    </lineage>
</organism>
<gene>
    <name evidence="3" type="ORF">DIURU_002166</name>
</gene>
<dbReference type="RefSeq" id="XP_034013089.1">
    <property type="nucleotide sequence ID" value="XM_034154788.1"/>
</dbReference>
<dbReference type="EMBL" id="SWFT01000065">
    <property type="protein sequence ID" value="KAA8903944.1"/>
    <property type="molecule type" value="Genomic_DNA"/>
</dbReference>
<dbReference type="OrthoDB" id="19806at2759"/>
<keyword evidence="4" id="KW-1185">Reference proteome</keyword>
<dbReference type="InterPro" id="IPR038919">
    <property type="entry name" value="STB2/STB2"/>
</dbReference>
<dbReference type="Proteomes" id="UP000449547">
    <property type="component" value="Unassembled WGS sequence"/>
</dbReference>
<proteinExistence type="predicted"/>
<name>A0A642UT62_DIURU</name>
<evidence type="ECO:0000256" key="1">
    <source>
        <dbReference type="SAM" id="MobiDB-lite"/>
    </source>
</evidence>
<dbReference type="OMA" id="PKDPFDF"/>
<dbReference type="PANTHER" id="PTHR31011:SF2">
    <property type="entry name" value="PROTEIN STB2-RELATED"/>
    <property type="match status" value="1"/>
</dbReference>
<feature type="compositionally biased region" description="Polar residues" evidence="1">
    <location>
        <begin position="885"/>
        <end position="899"/>
    </location>
</feature>
<dbReference type="GO" id="GO:0070822">
    <property type="term" value="C:Sin3-type complex"/>
    <property type="evidence" value="ECO:0007669"/>
    <property type="project" value="TreeGrafter"/>
</dbReference>
<protein>
    <recommendedName>
        <fullName evidence="2">STB6-like N-terminal domain-containing protein</fullName>
    </recommendedName>
</protein>
<evidence type="ECO:0000313" key="4">
    <source>
        <dbReference type="Proteomes" id="UP000449547"/>
    </source>
</evidence>
<dbReference type="VEuPathDB" id="FungiDB:DIURU_002166"/>
<comment type="caution">
    <text evidence="3">The sequence shown here is derived from an EMBL/GenBank/DDBJ whole genome shotgun (WGS) entry which is preliminary data.</text>
</comment>
<feature type="domain" description="STB6-like N-terminal" evidence="2">
    <location>
        <begin position="38"/>
        <end position="193"/>
    </location>
</feature>
<dbReference type="Pfam" id="PF25995">
    <property type="entry name" value="STB6_N"/>
    <property type="match status" value="1"/>
</dbReference>
<feature type="region of interest" description="Disordered" evidence="1">
    <location>
        <begin position="536"/>
        <end position="556"/>
    </location>
</feature>
<accession>A0A642UT62</accession>
<feature type="region of interest" description="Disordered" evidence="1">
    <location>
        <begin position="882"/>
        <end position="947"/>
    </location>
</feature>
<sequence>MASPLGFYPELSPSHPPNYHKQPTLKKTAPSEPKGLVTYIFHDLHAVDYFKDAFAGEFYMMEETSISGIDIYMVEQWVIDRKIGTVVAAYTGNVTNRVRAVKFRVEKKQSRHYPVKFQEYINWLAVNHARMKSMEEPRNDSQSSVNLEEHNQEVCFVTNLASLPSYLNLIPIPDGDVRKVSTNFVINSNLKRLRCSGRSMSLITPKISDANVDKFRQIYRICNANIPCQFSVRELVNVIQISLWYFGLLDINYADGLLCRKTEEAISNWWTRVAMVHLRHVKKQPESEGILPADTVAAIIGMVLSCRMRLNMVGCDPPKDPYDFENFVHTVTQFQKSKNLPVTKKLDSETLQRLFELTSTKVISNNKPVISIDDDDEERMPYLSKKNRHYYSKELKKFTNVVKNTVQDHINAAGSKEEDMINSKSGVMIRNKISKLAEPMNPADVEALKLDTLVKGYLPGKTLNRLFYGVTKSSLSNLPIDMNGHIRGSQLMQSKNSYEFMSLYSKVSSWGPLFSEGQAGDLSKYSRGLKRMGLKKTSSSVRPMVTETESKTQESVHVTAPDIIQDDAGDSKSTTTTVSYRPLTHFRNALNRRNSYPFSAQEINLNMLEHTKLDVNHDAKVLDTHIRLVRSQSCSEIEEYILRPAKSTTNTMTKFSLDYLQKVELFIRYSSLRKLYDSDFSADACACTTNANVVRNFGVLNHDLYRLQTAYSQMTANKSKIIDEELQGKLEYQINQLNSTVDRLDYELRLVDKRVDEFEKSTNDLEMVVTNHQKRLTHMAEGVVNSEGFFQVCPSRSERRDIEVKLLGKPINHLNTYTMESEPQSTWMTSFFLMVYNAFAYLSQLLHFDRANMNIDRIRKSWIKVDPNRTIINRAYSMVGKRPSRNSVASSKPNQMSGSDNHDDCKTSLDDNFNRKPENGSLHEHFDVDNEEDPLFESSQVEETQKT</sequence>
<dbReference type="AlphaFoldDB" id="A0A642UT62"/>
<dbReference type="InterPro" id="IPR059025">
    <property type="entry name" value="STB6_N"/>
</dbReference>
<dbReference type="PANTHER" id="PTHR31011">
    <property type="entry name" value="PROTEIN STB2-RELATED"/>
    <property type="match status" value="1"/>
</dbReference>